<dbReference type="GO" id="GO:0005506">
    <property type="term" value="F:iron ion binding"/>
    <property type="evidence" value="ECO:0007669"/>
    <property type="project" value="InterPro"/>
</dbReference>
<evidence type="ECO:0000256" key="2">
    <source>
        <dbReference type="RuleBase" id="RU000461"/>
    </source>
</evidence>
<dbReference type="InterPro" id="IPR017972">
    <property type="entry name" value="Cyt_P450_CS"/>
</dbReference>
<organism evidence="3 4">
    <name type="scientific">Polymorphospora rubra</name>
    <dbReference type="NCBI Taxonomy" id="338584"/>
    <lineage>
        <taxon>Bacteria</taxon>
        <taxon>Bacillati</taxon>
        <taxon>Actinomycetota</taxon>
        <taxon>Actinomycetes</taxon>
        <taxon>Micromonosporales</taxon>
        <taxon>Micromonosporaceae</taxon>
        <taxon>Polymorphospora</taxon>
    </lineage>
</organism>
<keyword evidence="2" id="KW-0503">Monooxygenase</keyword>
<accession>A0A810MZX0</accession>
<dbReference type="AlphaFoldDB" id="A0A810MZX0"/>
<dbReference type="GO" id="GO:0020037">
    <property type="term" value="F:heme binding"/>
    <property type="evidence" value="ECO:0007669"/>
    <property type="project" value="InterPro"/>
</dbReference>
<dbReference type="InterPro" id="IPR001128">
    <property type="entry name" value="Cyt_P450"/>
</dbReference>
<dbReference type="GO" id="GO:0004497">
    <property type="term" value="F:monooxygenase activity"/>
    <property type="evidence" value="ECO:0007669"/>
    <property type="project" value="UniProtKB-KW"/>
</dbReference>
<dbReference type="InterPro" id="IPR036396">
    <property type="entry name" value="Cyt_P450_sf"/>
</dbReference>
<keyword evidence="2" id="KW-0560">Oxidoreductase</keyword>
<evidence type="ECO:0008006" key="5">
    <source>
        <dbReference type="Google" id="ProtNLM"/>
    </source>
</evidence>
<dbReference type="PRINTS" id="PR00385">
    <property type="entry name" value="P450"/>
</dbReference>
<keyword evidence="2" id="KW-0479">Metal-binding</keyword>
<gene>
    <name evidence="3" type="ORF">Prubr_37080</name>
</gene>
<keyword evidence="2" id="KW-0349">Heme</keyword>
<proteinExistence type="inferred from homology"/>
<keyword evidence="2" id="KW-0408">Iron</keyword>
<dbReference type="EMBL" id="AP023359">
    <property type="protein sequence ID" value="BCJ66687.1"/>
    <property type="molecule type" value="Genomic_DNA"/>
</dbReference>
<dbReference type="KEGG" id="pry:Prubr_37080"/>
<dbReference type="PANTHER" id="PTHR46696">
    <property type="entry name" value="P450, PUTATIVE (EUROFUNG)-RELATED"/>
    <property type="match status" value="1"/>
</dbReference>
<evidence type="ECO:0000313" key="3">
    <source>
        <dbReference type="EMBL" id="BCJ66687.1"/>
    </source>
</evidence>
<sequence length="199" mass="22148">MLAEVETSTRAGERPVSINEIISTIISVVFAGHDTVTNQITNTILALLRHPEQLELLRRDRSLIPGAVEEGLRYDSAVQSNSRRLGEDVELGGKLLKKGDFVVALMGAANRDPAQFDDPDRFDITRTGVQPMSFGAGMRFCLGAVLARIELRSALDRLVNLENMRLACAEEDLSYQRSSMFRSLVDLPITFDPVRNYPR</sequence>
<dbReference type="Proteomes" id="UP000680866">
    <property type="component" value="Chromosome"/>
</dbReference>
<evidence type="ECO:0000256" key="1">
    <source>
        <dbReference type="ARBA" id="ARBA00010617"/>
    </source>
</evidence>
<reference evidence="3" key="1">
    <citation type="submission" date="2020-08" db="EMBL/GenBank/DDBJ databases">
        <title>Whole genome shotgun sequence of Polymorphospora rubra NBRC 101157.</title>
        <authorList>
            <person name="Komaki H."/>
            <person name="Tamura T."/>
        </authorList>
    </citation>
    <scope>NUCLEOTIDE SEQUENCE</scope>
    <source>
        <strain evidence="3">NBRC 101157</strain>
    </source>
</reference>
<name>A0A810MZX0_9ACTN</name>
<dbReference type="Gene3D" id="1.10.630.10">
    <property type="entry name" value="Cytochrome P450"/>
    <property type="match status" value="1"/>
</dbReference>
<evidence type="ECO:0000313" key="4">
    <source>
        <dbReference type="Proteomes" id="UP000680866"/>
    </source>
</evidence>
<dbReference type="PROSITE" id="PS00086">
    <property type="entry name" value="CYTOCHROME_P450"/>
    <property type="match status" value="1"/>
</dbReference>
<dbReference type="SUPFAM" id="SSF48264">
    <property type="entry name" value="Cytochrome P450"/>
    <property type="match status" value="1"/>
</dbReference>
<dbReference type="InterPro" id="IPR002397">
    <property type="entry name" value="Cyt_P450_B"/>
</dbReference>
<comment type="similarity">
    <text evidence="1 2">Belongs to the cytochrome P450 family.</text>
</comment>
<dbReference type="PANTHER" id="PTHR46696:SF1">
    <property type="entry name" value="CYTOCHROME P450 YJIB-RELATED"/>
    <property type="match status" value="1"/>
</dbReference>
<dbReference type="PRINTS" id="PR00359">
    <property type="entry name" value="BP450"/>
</dbReference>
<protein>
    <recommendedName>
        <fullName evidence="5">Cytochrome P450</fullName>
    </recommendedName>
</protein>
<dbReference type="Pfam" id="PF00067">
    <property type="entry name" value="p450"/>
    <property type="match status" value="1"/>
</dbReference>
<dbReference type="GO" id="GO:0016705">
    <property type="term" value="F:oxidoreductase activity, acting on paired donors, with incorporation or reduction of molecular oxygen"/>
    <property type="evidence" value="ECO:0007669"/>
    <property type="project" value="InterPro"/>
</dbReference>
<keyword evidence="4" id="KW-1185">Reference proteome</keyword>